<evidence type="ECO:0000313" key="3">
    <source>
        <dbReference type="Proteomes" id="UP001153365"/>
    </source>
</evidence>
<dbReference type="PANTHER" id="PTHR35192:SF2">
    <property type="entry name" value="APPLE DOMAIN-CONTAINING PROTEIN"/>
    <property type="match status" value="1"/>
</dbReference>
<protein>
    <submittedName>
        <fullName evidence="2">Expressed protein</fullName>
    </submittedName>
</protein>
<gene>
    <name evidence="2" type="ORF">PPACK8108_LOCUS564</name>
</gene>
<feature type="non-terminal residue" evidence="2">
    <location>
        <position position="1"/>
    </location>
</feature>
<accession>A0AAV0AF32</accession>
<dbReference type="Pfam" id="PF21671">
    <property type="entry name" value="CPL1-like"/>
    <property type="match status" value="1"/>
</dbReference>
<dbReference type="AlphaFoldDB" id="A0AAV0AF32"/>
<feature type="domain" description="Protein CPL1-like" evidence="1">
    <location>
        <begin position="35"/>
        <end position="76"/>
    </location>
</feature>
<dbReference type="InterPro" id="IPR038955">
    <property type="entry name" value="PriA/CPL1_fungi"/>
</dbReference>
<keyword evidence="3" id="KW-1185">Reference proteome</keyword>
<reference evidence="2" key="1">
    <citation type="submission" date="2022-06" db="EMBL/GenBank/DDBJ databases">
        <authorList>
            <consortium name="SYNGENTA / RWTH Aachen University"/>
        </authorList>
    </citation>
    <scope>NUCLEOTIDE SEQUENCE</scope>
</reference>
<dbReference type="Proteomes" id="UP001153365">
    <property type="component" value="Unassembled WGS sequence"/>
</dbReference>
<dbReference type="EMBL" id="CALTRL010000079">
    <property type="protein sequence ID" value="CAH7666227.1"/>
    <property type="molecule type" value="Genomic_DNA"/>
</dbReference>
<evidence type="ECO:0000313" key="2">
    <source>
        <dbReference type="EMBL" id="CAH7666227.1"/>
    </source>
</evidence>
<name>A0AAV0AF32_PHAPC</name>
<feature type="non-terminal residue" evidence="2">
    <location>
        <position position="78"/>
    </location>
</feature>
<evidence type="ECO:0000259" key="1">
    <source>
        <dbReference type="Pfam" id="PF21671"/>
    </source>
</evidence>
<comment type="caution">
    <text evidence="2">The sequence shown here is derived from an EMBL/GenBank/DDBJ whole genome shotgun (WGS) entry which is preliminary data.</text>
</comment>
<sequence length="78" mass="8403">HPKCPEGMRACPAPKKKALGMMPEVLRKMVKDDEWECMEVNELVSCGGCTSEGTGVDCTKLPGVDGVGCEDLKCKICE</sequence>
<dbReference type="PANTHER" id="PTHR35192">
    <property type="entry name" value="PROTEIN, PUTATIVE-RELATED"/>
    <property type="match status" value="1"/>
</dbReference>
<organism evidence="2 3">
    <name type="scientific">Phakopsora pachyrhizi</name>
    <name type="common">Asian soybean rust disease fungus</name>
    <dbReference type="NCBI Taxonomy" id="170000"/>
    <lineage>
        <taxon>Eukaryota</taxon>
        <taxon>Fungi</taxon>
        <taxon>Dikarya</taxon>
        <taxon>Basidiomycota</taxon>
        <taxon>Pucciniomycotina</taxon>
        <taxon>Pucciniomycetes</taxon>
        <taxon>Pucciniales</taxon>
        <taxon>Phakopsoraceae</taxon>
        <taxon>Phakopsora</taxon>
    </lineage>
</organism>
<dbReference type="InterPro" id="IPR048661">
    <property type="entry name" value="CPL1-like"/>
</dbReference>
<proteinExistence type="predicted"/>